<proteinExistence type="predicted"/>
<dbReference type="Ensembl" id="ENSCMIT00000001507.1">
    <property type="protein sequence ID" value="ENSCMIP00000001443.1"/>
    <property type="gene ID" value="ENSCMIG00000000921.1"/>
</dbReference>
<evidence type="ECO:0000256" key="8">
    <source>
        <dbReference type="PROSITE-ProRule" id="PRU00076"/>
    </source>
</evidence>
<dbReference type="SUPFAM" id="SSF57196">
    <property type="entry name" value="EGF/Laminin"/>
    <property type="match status" value="2"/>
</dbReference>
<dbReference type="InterPro" id="IPR018097">
    <property type="entry name" value="EGF_Ca-bd_CS"/>
</dbReference>
<keyword evidence="7" id="KW-0325">Glycoprotein</keyword>
<reference evidence="10" key="5">
    <citation type="submission" date="2025-09" db="UniProtKB">
        <authorList>
            <consortium name="Ensembl"/>
        </authorList>
    </citation>
    <scope>IDENTIFICATION</scope>
</reference>
<evidence type="ECO:0000256" key="7">
    <source>
        <dbReference type="ARBA" id="ARBA00023180"/>
    </source>
</evidence>
<evidence type="ECO:0000256" key="3">
    <source>
        <dbReference type="ARBA" id="ARBA00022536"/>
    </source>
</evidence>
<dbReference type="Proteomes" id="UP000314986">
    <property type="component" value="Unassembled WGS sequence"/>
</dbReference>
<keyword evidence="6" id="KW-1015">Disulfide bond</keyword>
<comment type="subcellular location">
    <subcellularLocation>
        <location evidence="1">Secreted</location>
    </subcellularLocation>
</comment>
<evidence type="ECO:0000313" key="10">
    <source>
        <dbReference type="Ensembl" id="ENSCMIP00000001443.1"/>
    </source>
</evidence>
<keyword evidence="2" id="KW-0964">Secreted</keyword>
<evidence type="ECO:0000256" key="6">
    <source>
        <dbReference type="ARBA" id="ARBA00023157"/>
    </source>
</evidence>
<dbReference type="SMART" id="SM00181">
    <property type="entry name" value="EGF"/>
    <property type="match status" value="2"/>
</dbReference>
<dbReference type="AlphaFoldDB" id="A0A4W3GDQ1"/>
<sequence>MFCFTDMNECLENPGICVNGHCINTDGSFRCECPFGYKLDYTGVNCVDTDECNIGNPCGNGTCSNVIGGFECACDEGFEPGPMMTCEGTVRGGLCVGVGVGGEWGGVGCMRGAGAVGGGLWGVAGMLWWRAVAV</sequence>
<dbReference type="Gene3D" id="2.10.25.10">
    <property type="entry name" value="Laminin"/>
    <property type="match status" value="2"/>
</dbReference>
<dbReference type="PROSITE" id="PS50026">
    <property type="entry name" value="EGF_3"/>
    <property type="match status" value="2"/>
</dbReference>
<evidence type="ECO:0000256" key="4">
    <source>
        <dbReference type="ARBA" id="ARBA00022729"/>
    </source>
</evidence>
<dbReference type="CDD" id="cd00054">
    <property type="entry name" value="EGF_CA"/>
    <property type="match status" value="2"/>
</dbReference>
<dbReference type="InterPro" id="IPR000152">
    <property type="entry name" value="EGF-type_Asp/Asn_hydroxyl_site"/>
</dbReference>
<dbReference type="InterPro" id="IPR000742">
    <property type="entry name" value="EGF"/>
</dbReference>
<feature type="domain" description="EGF-like" evidence="9">
    <location>
        <begin position="48"/>
        <end position="87"/>
    </location>
</feature>
<dbReference type="Pfam" id="PF07645">
    <property type="entry name" value="EGF_CA"/>
    <property type="match status" value="2"/>
</dbReference>
<dbReference type="SMART" id="SM00179">
    <property type="entry name" value="EGF_CA"/>
    <property type="match status" value="2"/>
</dbReference>
<dbReference type="GO" id="GO:0005509">
    <property type="term" value="F:calcium ion binding"/>
    <property type="evidence" value="ECO:0007669"/>
    <property type="project" value="InterPro"/>
</dbReference>
<keyword evidence="5" id="KW-0677">Repeat</keyword>
<reference evidence="10" key="4">
    <citation type="submission" date="2025-08" db="UniProtKB">
        <authorList>
            <consortium name="Ensembl"/>
        </authorList>
    </citation>
    <scope>IDENTIFICATION</scope>
</reference>
<evidence type="ECO:0000313" key="11">
    <source>
        <dbReference type="Proteomes" id="UP000314986"/>
    </source>
</evidence>
<feature type="domain" description="EGF-like" evidence="9">
    <location>
        <begin position="6"/>
        <end position="47"/>
    </location>
</feature>
<dbReference type="PROSITE" id="PS00010">
    <property type="entry name" value="ASX_HYDROXYL"/>
    <property type="match status" value="2"/>
</dbReference>
<keyword evidence="4" id="KW-0732">Signal</keyword>
<dbReference type="FunFam" id="2.10.25.10:FF:000014">
    <property type="entry name" value="Latent-transforming growth factor beta-binding protein 3"/>
    <property type="match status" value="1"/>
</dbReference>
<accession>A0A4W3GDQ1</accession>
<dbReference type="PANTHER" id="PTHR47333:SF4">
    <property type="entry name" value="EGF-LIKE DOMAIN-CONTAINING PROTEIN"/>
    <property type="match status" value="1"/>
</dbReference>
<reference evidence="11" key="2">
    <citation type="journal article" date="2007" name="PLoS Biol.">
        <title>Survey sequencing and comparative analysis of the elephant shark (Callorhinchus milii) genome.</title>
        <authorList>
            <person name="Venkatesh B."/>
            <person name="Kirkness E.F."/>
            <person name="Loh Y.H."/>
            <person name="Halpern A.L."/>
            <person name="Lee A.P."/>
            <person name="Johnson J."/>
            <person name="Dandona N."/>
            <person name="Viswanathan L.D."/>
            <person name="Tay A."/>
            <person name="Venter J.C."/>
            <person name="Strausberg R.L."/>
            <person name="Brenner S."/>
        </authorList>
    </citation>
    <scope>NUCLEOTIDE SEQUENCE [LARGE SCALE GENOMIC DNA]</scope>
</reference>
<dbReference type="InterPro" id="IPR001881">
    <property type="entry name" value="EGF-like_Ca-bd_dom"/>
</dbReference>
<organism evidence="10 11">
    <name type="scientific">Callorhinchus milii</name>
    <name type="common">Ghost shark</name>
    <dbReference type="NCBI Taxonomy" id="7868"/>
    <lineage>
        <taxon>Eukaryota</taxon>
        <taxon>Metazoa</taxon>
        <taxon>Chordata</taxon>
        <taxon>Craniata</taxon>
        <taxon>Vertebrata</taxon>
        <taxon>Chondrichthyes</taxon>
        <taxon>Holocephali</taxon>
        <taxon>Chimaeriformes</taxon>
        <taxon>Callorhinchidae</taxon>
        <taxon>Callorhinchus</taxon>
    </lineage>
</organism>
<evidence type="ECO:0000256" key="5">
    <source>
        <dbReference type="ARBA" id="ARBA00022737"/>
    </source>
</evidence>
<dbReference type="PROSITE" id="PS01186">
    <property type="entry name" value="EGF_2"/>
    <property type="match status" value="2"/>
</dbReference>
<evidence type="ECO:0000256" key="2">
    <source>
        <dbReference type="ARBA" id="ARBA00022525"/>
    </source>
</evidence>
<name>A0A4W3GDQ1_CALMI</name>
<evidence type="ECO:0000256" key="1">
    <source>
        <dbReference type="ARBA" id="ARBA00004613"/>
    </source>
</evidence>
<protein>
    <submittedName>
        <fullName evidence="10">Fibrillin-2-like</fullName>
    </submittedName>
</protein>
<dbReference type="InterPro" id="IPR049883">
    <property type="entry name" value="NOTCH1_EGF-like"/>
</dbReference>
<dbReference type="PROSITE" id="PS01187">
    <property type="entry name" value="EGF_CA"/>
    <property type="match status" value="1"/>
</dbReference>
<keyword evidence="11" id="KW-1185">Reference proteome</keyword>
<keyword evidence="3 8" id="KW-0245">EGF-like domain</keyword>
<dbReference type="GO" id="GO:0005576">
    <property type="term" value="C:extracellular region"/>
    <property type="evidence" value="ECO:0007669"/>
    <property type="project" value="UniProtKB-SubCell"/>
</dbReference>
<dbReference type="InterPro" id="IPR052080">
    <property type="entry name" value="vWF_C/EGF_Fibrillin"/>
</dbReference>
<evidence type="ECO:0000259" key="9">
    <source>
        <dbReference type="PROSITE" id="PS50026"/>
    </source>
</evidence>
<dbReference type="GeneTree" id="ENSGT00950000183158"/>
<reference evidence="11" key="3">
    <citation type="journal article" date="2014" name="Nature">
        <title>Elephant shark genome provides unique insights into gnathostome evolution.</title>
        <authorList>
            <consortium name="International Elephant Shark Genome Sequencing Consortium"/>
            <person name="Venkatesh B."/>
            <person name="Lee A.P."/>
            <person name="Ravi V."/>
            <person name="Maurya A.K."/>
            <person name="Lian M.M."/>
            <person name="Swann J.B."/>
            <person name="Ohta Y."/>
            <person name="Flajnik M.F."/>
            <person name="Sutoh Y."/>
            <person name="Kasahara M."/>
            <person name="Hoon S."/>
            <person name="Gangu V."/>
            <person name="Roy S.W."/>
            <person name="Irimia M."/>
            <person name="Korzh V."/>
            <person name="Kondrychyn I."/>
            <person name="Lim Z.W."/>
            <person name="Tay B.H."/>
            <person name="Tohari S."/>
            <person name="Kong K.W."/>
            <person name="Ho S."/>
            <person name="Lorente-Galdos B."/>
            <person name="Quilez J."/>
            <person name="Marques-Bonet T."/>
            <person name="Raney B.J."/>
            <person name="Ingham P.W."/>
            <person name="Tay A."/>
            <person name="Hillier L.W."/>
            <person name="Minx P."/>
            <person name="Boehm T."/>
            <person name="Wilson R.K."/>
            <person name="Brenner S."/>
            <person name="Warren W.C."/>
        </authorList>
    </citation>
    <scope>NUCLEOTIDE SEQUENCE [LARGE SCALE GENOMIC DNA]</scope>
</reference>
<comment type="caution">
    <text evidence="8">Lacks conserved residue(s) required for the propagation of feature annotation.</text>
</comment>
<reference evidence="11" key="1">
    <citation type="journal article" date="2006" name="Science">
        <title>Ancient noncoding elements conserved in the human genome.</title>
        <authorList>
            <person name="Venkatesh B."/>
            <person name="Kirkness E.F."/>
            <person name="Loh Y.H."/>
            <person name="Halpern A.L."/>
            <person name="Lee A.P."/>
            <person name="Johnson J."/>
            <person name="Dandona N."/>
            <person name="Viswanathan L.D."/>
            <person name="Tay A."/>
            <person name="Venter J.C."/>
            <person name="Strausberg R.L."/>
            <person name="Brenner S."/>
        </authorList>
    </citation>
    <scope>NUCLEOTIDE SEQUENCE [LARGE SCALE GENOMIC DNA]</scope>
</reference>
<dbReference type="PANTHER" id="PTHR47333">
    <property type="entry name" value="VON WILLEBRAND FACTOR C AND EGF DOMAIN-CONTAINING PROTEIN"/>
    <property type="match status" value="1"/>
</dbReference>